<dbReference type="InterPro" id="IPR045276">
    <property type="entry name" value="YbiO_bact"/>
</dbReference>
<evidence type="ECO:0000256" key="7">
    <source>
        <dbReference type="SAM" id="MobiDB-lite"/>
    </source>
</evidence>
<keyword evidence="6 8" id="KW-0472">Membrane</keyword>
<feature type="domain" description="Mechanosensitive ion channel MscS" evidence="9">
    <location>
        <begin position="131"/>
        <end position="195"/>
    </location>
</feature>
<comment type="subcellular location">
    <subcellularLocation>
        <location evidence="1">Cell membrane</location>
        <topology evidence="1">Multi-pass membrane protein</topology>
    </subcellularLocation>
</comment>
<feature type="region of interest" description="Disordered" evidence="7">
    <location>
        <begin position="307"/>
        <end position="341"/>
    </location>
</feature>
<dbReference type="PANTHER" id="PTHR30460:SF0">
    <property type="entry name" value="MODERATE CONDUCTANCE MECHANOSENSITIVE CHANNEL YBIO"/>
    <property type="match status" value="1"/>
</dbReference>
<evidence type="ECO:0000256" key="2">
    <source>
        <dbReference type="ARBA" id="ARBA00008017"/>
    </source>
</evidence>
<accession>A0A3S3Z9P8</accession>
<dbReference type="InterPro" id="IPR010920">
    <property type="entry name" value="LSM_dom_sf"/>
</dbReference>
<dbReference type="Proteomes" id="UP000288547">
    <property type="component" value="Unassembled WGS sequence"/>
</dbReference>
<evidence type="ECO:0000256" key="3">
    <source>
        <dbReference type="ARBA" id="ARBA00022475"/>
    </source>
</evidence>
<protein>
    <submittedName>
        <fullName evidence="10">Mechanosensitive ion channel</fullName>
    </submittedName>
</protein>
<sequence>MNLTEITKALDAFFATFLGKITAVVLIVIFAFVAVWLLRLGIRRVVDRIVNGVKRSNNADDTKELSVSPLAAVRLVQRTRTIGTVLSNIVNVVVGIVAVVAVVNTVSPDFIGSLALLTAALGAGLGFGAQNIVKDVLNGLFMVMEDQLGVGDVVDLGPATGVVEAVGIRITQVRDVNGTLWFVRNGEILRVGNMSQGWARVIVDLAVPYDVDVDAIQDRLLDTATTFAKEPKWRTRIMEKPESWGLESISEDALVVRLVVKTRTSAKDDVARELRARLKTAMDDMDVRLPSLKSVVLSGFDGAASIAGARPPRTKPVGVVEQPATTKKTLRTTRPKANPGE</sequence>
<dbReference type="SUPFAM" id="SSF82689">
    <property type="entry name" value="Mechanosensitive channel protein MscS (YggB), C-terminal domain"/>
    <property type="match status" value="1"/>
</dbReference>
<dbReference type="RefSeq" id="WP_128494625.1">
    <property type="nucleotide sequence ID" value="NZ_RZNB01000002.1"/>
</dbReference>
<evidence type="ECO:0000259" key="9">
    <source>
        <dbReference type="Pfam" id="PF00924"/>
    </source>
</evidence>
<dbReference type="EMBL" id="RZNB01000002">
    <property type="protein sequence ID" value="RWZ51912.1"/>
    <property type="molecule type" value="Genomic_DNA"/>
</dbReference>
<evidence type="ECO:0000256" key="6">
    <source>
        <dbReference type="ARBA" id="ARBA00023136"/>
    </source>
</evidence>
<reference evidence="10 11" key="1">
    <citation type="submission" date="2018-12" db="EMBL/GenBank/DDBJ databases">
        <authorList>
            <person name="Li F."/>
        </authorList>
    </citation>
    <scope>NUCLEOTIDE SEQUENCE [LARGE SCALE GENOMIC DNA]</scope>
    <source>
        <strain evidence="10 11">11W25H-1</strain>
    </source>
</reference>
<evidence type="ECO:0000256" key="1">
    <source>
        <dbReference type="ARBA" id="ARBA00004651"/>
    </source>
</evidence>
<dbReference type="InterPro" id="IPR011066">
    <property type="entry name" value="MscS_channel_C_sf"/>
</dbReference>
<proteinExistence type="inferred from homology"/>
<dbReference type="InterPro" id="IPR023408">
    <property type="entry name" value="MscS_beta-dom_sf"/>
</dbReference>
<keyword evidence="11" id="KW-1185">Reference proteome</keyword>
<feature type="transmembrane region" description="Helical" evidence="8">
    <location>
        <begin position="85"/>
        <end position="104"/>
    </location>
</feature>
<dbReference type="AlphaFoldDB" id="A0A3S3Z9P8"/>
<gene>
    <name evidence="10" type="ORF">ELQ90_07470</name>
</gene>
<organism evidence="10 11">
    <name type="scientific">Labedella phragmitis</name>
    <dbReference type="NCBI Taxonomy" id="2498849"/>
    <lineage>
        <taxon>Bacteria</taxon>
        <taxon>Bacillati</taxon>
        <taxon>Actinomycetota</taxon>
        <taxon>Actinomycetes</taxon>
        <taxon>Micrococcales</taxon>
        <taxon>Microbacteriaceae</taxon>
        <taxon>Labedella</taxon>
    </lineage>
</organism>
<dbReference type="OrthoDB" id="4638917at2"/>
<dbReference type="GO" id="GO:0005886">
    <property type="term" value="C:plasma membrane"/>
    <property type="evidence" value="ECO:0007669"/>
    <property type="project" value="UniProtKB-SubCell"/>
</dbReference>
<keyword evidence="3" id="KW-1003">Cell membrane</keyword>
<dbReference type="Gene3D" id="1.10.287.1260">
    <property type="match status" value="1"/>
</dbReference>
<evidence type="ECO:0000256" key="4">
    <source>
        <dbReference type="ARBA" id="ARBA00022692"/>
    </source>
</evidence>
<evidence type="ECO:0000256" key="8">
    <source>
        <dbReference type="SAM" id="Phobius"/>
    </source>
</evidence>
<evidence type="ECO:0000256" key="5">
    <source>
        <dbReference type="ARBA" id="ARBA00022989"/>
    </source>
</evidence>
<comment type="caution">
    <text evidence="10">The sequence shown here is derived from an EMBL/GenBank/DDBJ whole genome shotgun (WGS) entry which is preliminary data.</text>
</comment>
<feature type="transmembrane region" description="Helical" evidence="8">
    <location>
        <begin position="12"/>
        <end position="38"/>
    </location>
</feature>
<evidence type="ECO:0000313" key="11">
    <source>
        <dbReference type="Proteomes" id="UP000288547"/>
    </source>
</evidence>
<dbReference type="Pfam" id="PF00924">
    <property type="entry name" value="MS_channel_2nd"/>
    <property type="match status" value="1"/>
</dbReference>
<dbReference type="PANTHER" id="PTHR30460">
    <property type="entry name" value="MODERATE CONDUCTANCE MECHANOSENSITIVE CHANNEL YBIO"/>
    <property type="match status" value="1"/>
</dbReference>
<dbReference type="FunFam" id="2.30.30.60:FF:000001">
    <property type="entry name" value="MscS Mechanosensitive ion channel"/>
    <property type="match status" value="1"/>
</dbReference>
<dbReference type="InterPro" id="IPR006685">
    <property type="entry name" value="MscS_channel_2nd"/>
</dbReference>
<dbReference type="Gene3D" id="3.30.70.100">
    <property type="match status" value="1"/>
</dbReference>
<feature type="transmembrane region" description="Helical" evidence="8">
    <location>
        <begin position="110"/>
        <end position="133"/>
    </location>
</feature>
<dbReference type="SUPFAM" id="SSF50182">
    <property type="entry name" value="Sm-like ribonucleoproteins"/>
    <property type="match status" value="1"/>
</dbReference>
<name>A0A3S3Z9P8_9MICO</name>
<evidence type="ECO:0000313" key="10">
    <source>
        <dbReference type="EMBL" id="RWZ51912.1"/>
    </source>
</evidence>
<dbReference type="Gene3D" id="2.30.30.60">
    <property type="match status" value="1"/>
</dbReference>
<keyword evidence="4 8" id="KW-0812">Transmembrane</keyword>
<dbReference type="GO" id="GO:0008381">
    <property type="term" value="F:mechanosensitive monoatomic ion channel activity"/>
    <property type="evidence" value="ECO:0007669"/>
    <property type="project" value="InterPro"/>
</dbReference>
<keyword evidence="5 8" id="KW-1133">Transmembrane helix</keyword>
<comment type="similarity">
    <text evidence="2">Belongs to the MscS (TC 1.A.23) family.</text>
</comment>